<dbReference type="PANTHER" id="PTHR21022:SF19">
    <property type="entry name" value="PREPHENATE DEHYDRATASE-RELATED"/>
    <property type="match status" value="1"/>
</dbReference>
<evidence type="ECO:0000259" key="23">
    <source>
        <dbReference type="PROSITE" id="PS51671"/>
    </source>
</evidence>
<dbReference type="Gene3D" id="1.20.59.10">
    <property type="entry name" value="Chorismate mutase"/>
    <property type="match status" value="1"/>
</dbReference>
<dbReference type="InterPro" id="IPR002912">
    <property type="entry name" value="ACT_dom"/>
</dbReference>
<comment type="function">
    <text evidence="2">Catalyzes the Claisen rearrangement of chorismate to prephenate and the decarboxylation/dehydration of prephenate to phenylpyruvate.</text>
</comment>
<evidence type="ECO:0000256" key="19">
    <source>
        <dbReference type="PIRSR" id="PIRSR001500-2"/>
    </source>
</evidence>
<dbReference type="FunFam" id="3.40.190.10:FF:000029">
    <property type="entry name" value="Chorismate mutase/Prephenate dehydratase"/>
    <property type="match status" value="1"/>
</dbReference>
<feature type="coiled-coil region" evidence="20">
    <location>
        <begin position="1"/>
        <end position="35"/>
    </location>
</feature>
<evidence type="ECO:0000256" key="3">
    <source>
        <dbReference type="ARBA" id="ARBA00004496"/>
    </source>
</evidence>
<dbReference type="InterPro" id="IPR010957">
    <property type="entry name" value="G/b/e-P-prot_chorismate_mutase"/>
</dbReference>
<dbReference type="GO" id="GO:0004664">
    <property type="term" value="F:prephenate dehydratase activity"/>
    <property type="evidence" value="ECO:0007669"/>
    <property type="project" value="UniProtKB-EC"/>
</dbReference>
<sequence length="368" mass="40773">MADDALTLESLRNQIDTLDQQIHQLLNERAKCAQNVADVKLAEVAPEERASVKFYRPEREAQVLRKVKDRNQGPLSDDTVAHIFREVMSACLALEQPLNVAYLGPAGTFTHAAAIKHFGHAVVANSVDSIDQVFSEVESGEAIYGVVPVENSTEGMVNHTLDNFIKSTVSICGEVELAVKHMLLVNKSADTSKITRICAHQQALAQCRNYLDKHWPNVPRVAVSSNSRAAQLASDEVGTAAIAGDMAAEIYNVDVAVENIQDSAQNTTRFLIVGREQVEPSGEDKTSIIVSMRNEPGALFSLLESFQREEIMLTRIDTRPSPTEKWAYLFFIEFEGHQDEPAIQRIMEELSERSVYMKMLGSYPKAAL</sequence>
<protein>
    <recommendedName>
        <fullName evidence="8">Bifunctional chorismate mutase/prephenate dehydratase</fullName>
        <ecNumber evidence="7">4.2.1.51</ecNumber>
        <ecNumber evidence="6">5.4.99.5</ecNumber>
    </recommendedName>
    <alternativeName>
        <fullName evidence="17">Chorismate mutase-prephenate dehydratase</fullName>
    </alternativeName>
    <alternativeName>
        <fullName evidence="16">p-protein</fullName>
    </alternativeName>
</protein>
<evidence type="ECO:0000256" key="15">
    <source>
        <dbReference type="ARBA" id="ARBA00023268"/>
    </source>
</evidence>
<evidence type="ECO:0000256" key="6">
    <source>
        <dbReference type="ARBA" id="ARBA00012404"/>
    </source>
</evidence>
<feature type="domain" description="Prephenate dehydratase" evidence="22">
    <location>
        <begin position="99"/>
        <end position="275"/>
    </location>
</feature>
<evidence type="ECO:0000256" key="1">
    <source>
        <dbReference type="ARBA" id="ARBA00000824"/>
    </source>
</evidence>
<evidence type="ECO:0000313" key="27">
    <source>
        <dbReference type="Proteomes" id="UP000441399"/>
    </source>
</evidence>
<dbReference type="SUPFAM" id="SSF48600">
    <property type="entry name" value="Chorismate mutase II"/>
    <property type="match status" value="1"/>
</dbReference>
<dbReference type="AlphaFoldDB" id="A0A5S9PV95"/>
<dbReference type="PANTHER" id="PTHR21022">
    <property type="entry name" value="PREPHENATE DEHYDRATASE P PROTEIN"/>
    <property type="match status" value="1"/>
</dbReference>
<evidence type="ECO:0000313" key="26">
    <source>
        <dbReference type="Proteomes" id="UP000434580"/>
    </source>
</evidence>
<dbReference type="OrthoDB" id="9802281at2"/>
<dbReference type="InterPro" id="IPR036979">
    <property type="entry name" value="CM_dom_sf"/>
</dbReference>
<dbReference type="EC" id="4.2.1.51" evidence="7"/>
<dbReference type="InterPro" id="IPR002701">
    <property type="entry name" value="CM_II_prokaryot"/>
</dbReference>
<comment type="catalytic activity">
    <reaction evidence="1">
        <text>chorismate = prephenate</text>
        <dbReference type="Rhea" id="RHEA:13897"/>
        <dbReference type="ChEBI" id="CHEBI:29748"/>
        <dbReference type="ChEBI" id="CHEBI:29934"/>
        <dbReference type="EC" id="5.4.99.5"/>
    </reaction>
</comment>
<name>A0A5S9PV95_9GAMM</name>
<dbReference type="CDD" id="cd13630">
    <property type="entry name" value="PBP2_PDT_1"/>
    <property type="match status" value="1"/>
</dbReference>
<evidence type="ECO:0000256" key="2">
    <source>
        <dbReference type="ARBA" id="ARBA00002364"/>
    </source>
</evidence>
<keyword evidence="10" id="KW-0028">Amino-acid biosynthesis</keyword>
<keyword evidence="20" id="KW-0175">Coiled coil</keyword>
<evidence type="ECO:0000256" key="13">
    <source>
        <dbReference type="ARBA" id="ARBA00023235"/>
    </source>
</evidence>
<evidence type="ECO:0000256" key="9">
    <source>
        <dbReference type="ARBA" id="ARBA00022490"/>
    </source>
</evidence>
<evidence type="ECO:0000313" key="25">
    <source>
        <dbReference type="EMBL" id="CAA0108278.1"/>
    </source>
</evidence>
<dbReference type="Pfam" id="PF00800">
    <property type="entry name" value="PDT"/>
    <property type="match status" value="1"/>
</dbReference>
<proteinExistence type="predicted"/>
<evidence type="ECO:0000256" key="12">
    <source>
        <dbReference type="ARBA" id="ARBA00023222"/>
    </source>
</evidence>
<dbReference type="EMBL" id="CACSII010000013">
    <property type="protein sequence ID" value="CAA0108278.1"/>
    <property type="molecule type" value="Genomic_DNA"/>
</dbReference>
<comment type="pathway">
    <text evidence="4">Amino-acid biosynthesis; L-phenylalanine biosynthesis; phenylpyruvate from prephenate: step 1/1.</text>
</comment>
<accession>A0A5S9PV95</accession>
<dbReference type="PIRSF" id="PIRSF001500">
    <property type="entry name" value="Chor_mut_pdt_Ppr"/>
    <property type="match status" value="1"/>
</dbReference>
<dbReference type="GO" id="GO:0005737">
    <property type="term" value="C:cytoplasm"/>
    <property type="evidence" value="ECO:0007669"/>
    <property type="project" value="UniProtKB-SubCell"/>
</dbReference>
<dbReference type="NCBIfam" id="NF008865">
    <property type="entry name" value="PRK11898.1"/>
    <property type="match status" value="1"/>
</dbReference>
<evidence type="ECO:0000256" key="7">
    <source>
        <dbReference type="ARBA" id="ARBA00013147"/>
    </source>
</evidence>
<evidence type="ECO:0000256" key="18">
    <source>
        <dbReference type="ARBA" id="ARBA00047848"/>
    </source>
</evidence>
<dbReference type="Gene3D" id="3.40.190.10">
    <property type="entry name" value="Periplasmic binding protein-like II"/>
    <property type="match status" value="2"/>
</dbReference>
<keyword evidence="15" id="KW-0511">Multifunctional enzyme</keyword>
<evidence type="ECO:0000256" key="14">
    <source>
        <dbReference type="ARBA" id="ARBA00023239"/>
    </source>
</evidence>
<dbReference type="UniPathway" id="UPA00121">
    <property type="reaction ID" value="UER00345"/>
</dbReference>
<dbReference type="GO" id="GO:0009094">
    <property type="term" value="P:L-phenylalanine biosynthetic process"/>
    <property type="evidence" value="ECO:0007669"/>
    <property type="project" value="UniProtKB-UniPathway"/>
</dbReference>
<keyword evidence="9" id="KW-0963">Cytoplasm</keyword>
<keyword evidence="11" id="KW-0057">Aromatic amino acid biosynthesis</keyword>
<comment type="catalytic activity">
    <reaction evidence="18">
        <text>prephenate + H(+) = 3-phenylpyruvate + CO2 + H2O</text>
        <dbReference type="Rhea" id="RHEA:21648"/>
        <dbReference type="ChEBI" id="CHEBI:15377"/>
        <dbReference type="ChEBI" id="CHEBI:15378"/>
        <dbReference type="ChEBI" id="CHEBI:16526"/>
        <dbReference type="ChEBI" id="CHEBI:18005"/>
        <dbReference type="ChEBI" id="CHEBI:29934"/>
        <dbReference type="EC" id="4.2.1.51"/>
    </reaction>
</comment>
<dbReference type="InterPro" id="IPR001086">
    <property type="entry name" value="Preph_deHydtase"/>
</dbReference>
<evidence type="ECO:0000313" key="24">
    <source>
        <dbReference type="EMBL" id="CAA0100626.1"/>
    </source>
</evidence>
<dbReference type="PROSITE" id="PS51168">
    <property type="entry name" value="CHORISMATE_MUT_2"/>
    <property type="match status" value="1"/>
</dbReference>
<dbReference type="SUPFAM" id="SSF53850">
    <property type="entry name" value="Periplasmic binding protein-like II"/>
    <property type="match status" value="1"/>
</dbReference>
<dbReference type="SMART" id="SM00830">
    <property type="entry name" value="CM_2"/>
    <property type="match status" value="1"/>
</dbReference>
<dbReference type="InterPro" id="IPR045865">
    <property type="entry name" value="ACT-like_dom_sf"/>
</dbReference>
<keyword evidence="13" id="KW-0413">Isomerase</keyword>
<dbReference type="PROSITE" id="PS51671">
    <property type="entry name" value="ACT"/>
    <property type="match status" value="1"/>
</dbReference>
<comment type="subcellular location">
    <subcellularLocation>
        <location evidence="3">Cytoplasm</location>
    </subcellularLocation>
</comment>
<dbReference type="FunFam" id="1.20.59.10:FF:000004">
    <property type="entry name" value="Prephenate dehydratase"/>
    <property type="match status" value="1"/>
</dbReference>
<evidence type="ECO:0000256" key="11">
    <source>
        <dbReference type="ARBA" id="ARBA00023141"/>
    </source>
</evidence>
<evidence type="ECO:0000256" key="4">
    <source>
        <dbReference type="ARBA" id="ARBA00004741"/>
    </source>
</evidence>
<dbReference type="Proteomes" id="UP000441399">
    <property type="component" value="Unassembled WGS sequence"/>
</dbReference>
<organism evidence="25 26">
    <name type="scientific">BD1-7 clade bacterium</name>
    <dbReference type="NCBI Taxonomy" id="2029982"/>
    <lineage>
        <taxon>Bacteria</taxon>
        <taxon>Pseudomonadati</taxon>
        <taxon>Pseudomonadota</taxon>
        <taxon>Gammaproteobacteria</taxon>
        <taxon>Cellvibrionales</taxon>
        <taxon>Spongiibacteraceae</taxon>
        <taxon>BD1-7 clade</taxon>
    </lineage>
</organism>
<dbReference type="EC" id="5.4.99.5" evidence="6"/>
<evidence type="ECO:0000256" key="10">
    <source>
        <dbReference type="ARBA" id="ARBA00022605"/>
    </source>
</evidence>
<keyword evidence="14" id="KW-0456">Lyase</keyword>
<dbReference type="NCBIfam" id="TIGR01807">
    <property type="entry name" value="CM_P2"/>
    <property type="match status" value="1"/>
</dbReference>
<feature type="domain" description="Chorismate mutase" evidence="21">
    <location>
        <begin position="2"/>
        <end position="99"/>
    </location>
</feature>
<dbReference type="UniPathway" id="UPA00120">
    <property type="reaction ID" value="UER00203"/>
</dbReference>
<evidence type="ECO:0000256" key="16">
    <source>
        <dbReference type="ARBA" id="ARBA00031175"/>
    </source>
</evidence>
<evidence type="ECO:0000256" key="20">
    <source>
        <dbReference type="SAM" id="Coils"/>
    </source>
</evidence>
<dbReference type="InterPro" id="IPR008242">
    <property type="entry name" value="Chor_mutase/pphenate_deHydtase"/>
</dbReference>
<dbReference type="GO" id="GO:0004106">
    <property type="term" value="F:chorismate mutase activity"/>
    <property type="evidence" value="ECO:0007669"/>
    <property type="project" value="UniProtKB-EC"/>
</dbReference>
<gene>
    <name evidence="25" type="primary">pheA</name>
    <name evidence="25" type="ORF">DPBNPPHM_04100</name>
    <name evidence="24" type="ORF">OPDIPICF_04332</name>
</gene>
<evidence type="ECO:0000256" key="8">
    <source>
        <dbReference type="ARBA" id="ARBA00014401"/>
    </source>
</evidence>
<dbReference type="InterPro" id="IPR036263">
    <property type="entry name" value="Chorismate_II_sf"/>
</dbReference>
<dbReference type="PROSITE" id="PS51171">
    <property type="entry name" value="PREPHENATE_DEHYDR_3"/>
    <property type="match status" value="1"/>
</dbReference>
<evidence type="ECO:0000256" key="5">
    <source>
        <dbReference type="ARBA" id="ARBA00004817"/>
    </source>
</evidence>
<feature type="site" description="Essential for prephenate dehydratase activity" evidence="19">
    <location>
        <position position="268"/>
    </location>
</feature>
<dbReference type="Pfam" id="PF01817">
    <property type="entry name" value="CM_2"/>
    <property type="match status" value="1"/>
</dbReference>
<evidence type="ECO:0000259" key="21">
    <source>
        <dbReference type="PROSITE" id="PS51168"/>
    </source>
</evidence>
<keyword evidence="12" id="KW-0584">Phenylalanine biosynthesis</keyword>
<dbReference type="EMBL" id="CACSIO010000006">
    <property type="protein sequence ID" value="CAA0100626.1"/>
    <property type="molecule type" value="Genomic_DNA"/>
</dbReference>
<dbReference type="FunFam" id="3.30.70.260:FF:000012">
    <property type="entry name" value="Prephenate dehydratase"/>
    <property type="match status" value="1"/>
</dbReference>
<comment type="pathway">
    <text evidence="5">Metabolic intermediate biosynthesis; prephenate biosynthesis; prephenate from chorismate: step 1/1.</text>
</comment>
<dbReference type="Proteomes" id="UP000434580">
    <property type="component" value="Unassembled WGS sequence"/>
</dbReference>
<dbReference type="CDD" id="cd04905">
    <property type="entry name" value="ACT_CM-PDT"/>
    <property type="match status" value="1"/>
</dbReference>
<reference evidence="26 27" key="1">
    <citation type="submission" date="2019-11" db="EMBL/GenBank/DDBJ databases">
        <authorList>
            <person name="Holert J."/>
        </authorList>
    </citation>
    <scope>NUCLEOTIDE SEQUENCE [LARGE SCALE GENOMIC DNA]</scope>
    <source>
        <strain evidence="25">BC5_2</strain>
        <strain evidence="24">SB11_3</strain>
    </source>
</reference>
<evidence type="ECO:0000259" key="22">
    <source>
        <dbReference type="PROSITE" id="PS51171"/>
    </source>
</evidence>
<dbReference type="GO" id="GO:0046417">
    <property type="term" value="P:chorismate metabolic process"/>
    <property type="evidence" value="ECO:0007669"/>
    <property type="project" value="InterPro"/>
</dbReference>
<keyword evidence="27" id="KW-1185">Reference proteome</keyword>
<evidence type="ECO:0000256" key="17">
    <source>
        <dbReference type="ARBA" id="ARBA00031520"/>
    </source>
</evidence>
<dbReference type="SUPFAM" id="SSF55021">
    <property type="entry name" value="ACT-like"/>
    <property type="match status" value="1"/>
</dbReference>
<feature type="domain" description="ACT" evidence="23">
    <location>
        <begin position="287"/>
        <end position="364"/>
    </location>
</feature>
<dbReference type="Gene3D" id="3.30.70.260">
    <property type="match status" value="1"/>
</dbReference>